<dbReference type="Gene3D" id="3.40.50.720">
    <property type="entry name" value="NAD(P)-binding Rossmann-like Domain"/>
    <property type="match status" value="1"/>
</dbReference>
<accession>A0A1F6EC97</accession>
<organism evidence="2 3">
    <name type="scientific">Candidatus Kaiserbacteria bacterium RIFCSPHIGHO2_12_FULL_53_13</name>
    <dbReference type="NCBI Taxonomy" id="1798502"/>
    <lineage>
        <taxon>Bacteria</taxon>
        <taxon>Candidatus Kaiseribacteriota</taxon>
    </lineage>
</organism>
<dbReference type="Pfam" id="PF13460">
    <property type="entry name" value="NAD_binding_10"/>
    <property type="match status" value="1"/>
</dbReference>
<reference evidence="2 3" key="1">
    <citation type="journal article" date="2016" name="Nat. Commun.">
        <title>Thousands of microbial genomes shed light on interconnected biogeochemical processes in an aquifer system.</title>
        <authorList>
            <person name="Anantharaman K."/>
            <person name="Brown C.T."/>
            <person name="Hug L.A."/>
            <person name="Sharon I."/>
            <person name="Castelle C.J."/>
            <person name="Probst A.J."/>
            <person name="Thomas B.C."/>
            <person name="Singh A."/>
            <person name="Wilkins M.J."/>
            <person name="Karaoz U."/>
            <person name="Brodie E.L."/>
            <person name="Williams K.H."/>
            <person name="Hubbard S.S."/>
            <person name="Banfield J.F."/>
        </authorList>
    </citation>
    <scope>NUCLEOTIDE SEQUENCE [LARGE SCALE GENOMIC DNA]</scope>
</reference>
<evidence type="ECO:0000259" key="1">
    <source>
        <dbReference type="Pfam" id="PF13460"/>
    </source>
</evidence>
<proteinExistence type="predicted"/>
<name>A0A1F6EC97_9BACT</name>
<evidence type="ECO:0000313" key="3">
    <source>
        <dbReference type="Proteomes" id="UP000176689"/>
    </source>
</evidence>
<sequence>MRIAVFGATGRVGTRLIKEALARGYSVAAYARSPQKIAVVHPKLLIVQGGLEDKDKIEEAVKGADVVVSVMGPVGRQDKLIFSPAYESIVQAMKKHGVKRIIALGTPTIPDDNDGFSLIFWSLIVVVGFIIRKGHEDIRTVGTILRKSGLDWTLVRVPLLTNGRKRGRVTVGYFGNGVEWPWVSRADFVDFLLEQLTSNTYIGKAPAISN</sequence>
<feature type="domain" description="NAD(P)-binding" evidence="1">
    <location>
        <begin position="7"/>
        <end position="198"/>
    </location>
</feature>
<dbReference type="SUPFAM" id="SSF51735">
    <property type="entry name" value="NAD(P)-binding Rossmann-fold domains"/>
    <property type="match status" value="1"/>
</dbReference>
<comment type="caution">
    <text evidence="2">The sequence shown here is derived from an EMBL/GenBank/DDBJ whole genome shotgun (WGS) entry which is preliminary data.</text>
</comment>
<dbReference type="PANTHER" id="PTHR43355:SF2">
    <property type="entry name" value="FLAVIN REDUCTASE (NADPH)"/>
    <property type="match status" value="1"/>
</dbReference>
<dbReference type="InterPro" id="IPR051606">
    <property type="entry name" value="Polyketide_Oxido-like"/>
</dbReference>
<dbReference type="EMBL" id="MFLP01000006">
    <property type="protein sequence ID" value="OGG71237.1"/>
    <property type="molecule type" value="Genomic_DNA"/>
</dbReference>
<dbReference type="GO" id="GO:0004074">
    <property type="term" value="F:biliverdin reductase [NAD(P)H] activity"/>
    <property type="evidence" value="ECO:0007669"/>
    <property type="project" value="TreeGrafter"/>
</dbReference>
<dbReference type="AlphaFoldDB" id="A0A1F6EC97"/>
<evidence type="ECO:0000313" key="2">
    <source>
        <dbReference type="EMBL" id="OGG71237.1"/>
    </source>
</evidence>
<dbReference type="InterPro" id="IPR016040">
    <property type="entry name" value="NAD(P)-bd_dom"/>
</dbReference>
<dbReference type="Proteomes" id="UP000176689">
    <property type="component" value="Unassembled WGS sequence"/>
</dbReference>
<dbReference type="PANTHER" id="PTHR43355">
    <property type="entry name" value="FLAVIN REDUCTASE (NADPH)"/>
    <property type="match status" value="1"/>
</dbReference>
<dbReference type="InterPro" id="IPR036291">
    <property type="entry name" value="NAD(P)-bd_dom_sf"/>
</dbReference>
<protein>
    <recommendedName>
        <fullName evidence="1">NAD(P)-binding domain-containing protein</fullName>
    </recommendedName>
</protein>
<gene>
    <name evidence="2" type="ORF">A3F27_00020</name>
</gene>
<dbReference type="GO" id="GO:0042602">
    <property type="term" value="F:riboflavin reductase (NADPH) activity"/>
    <property type="evidence" value="ECO:0007669"/>
    <property type="project" value="TreeGrafter"/>
</dbReference>